<dbReference type="PANTHER" id="PTHR44086">
    <property type="entry name" value="THIOSULFATE SULFURTRANSFERASE RDL2, MITOCHONDRIAL-RELATED"/>
    <property type="match status" value="1"/>
</dbReference>
<dbReference type="PANTHER" id="PTHR44086:SF10">
    <property type="entry name" value="THIOSULFATE SULFURTRANSFERASE_RHODANESE-LIKE DOMAIN-CONTAINING PROTEIN 3"/>
    <property type="match status" value="1"/>
</dbReference>
<dbReference type="GO" id="GO:0004792">
    <property type="term" value="F:thiosulfate-cyanide sulfurtransferase activity"/>
    <property type="evidence" value="ECO:0007669"/>
    <property type="project" value="TreeGrafter"/>
</dbReference>
<proteinExistence type="predicted"/>
<dbReference type="Pfam" id="PF00581">
    <property type="entry name" value="Rhodanese"/>
    <property type="match status" value="1"/>
</dbReference>
<reference evidence="2" key="1">
    <citation type="submission" date="2018-05" db="EMBL/GenBank/DDBJ databases">
        <title>Reclassification of Methylarcula marina and Methylarcula terricola as Paracoccus methylarcula sp.nov., comb.nov. and Paracoccus terricola comb.nov.</title>
        <authorList>
            <person name="Shmareva M.N."/>
            <person name="Doronina N.V."/>
            <person name="Vasilenko O.V."/>
            <person name="Tarlachkov S.V."/>
            <person name="Trotsenko Y.A."/>
        </authorList>
    </citation>
    <scope>NUCLEOTIDE SEQUENCE [LARGE SCALE GENOMIC DNA]</scope>
    <source>
        <strain evidence="2">VKM B-2159</strain>
    </source>
</reference>
<evidence type="ECO:0000313" key="2">
    <source>
        <dbReference type="EMBL" id="RNF33916.1"/>
    </source>
</evidence>
<keyword evidence="3" id="KW-1185">Reference proteome</keyword>
<dbReference type="Gene3D" id="3.40.250.10">
    <property type="entry name" value="Rhodanese-like domain"/>
    <property type="match status" value="1"/>
</dbReference>
<accession>A0A3R7SCF9</accession>
<dbReference type="PROSITE" id="PS50206">
    <property type="entry name" value="RHODANESE_3"/>
    <property type="match status" value="1"/>
</dbReference>
<organism evidence="2 3">
    <name type="scientific">Paracoccus methylarcula</name>
    <dbReference type="NCBI Taxonomy" id="72022"/>
    <lineage>
        <taxon>Bacteria</taxon>
        <taxon>Pseudomonadati</taxon>
        <taxon>Pseudomonadota</taxon>
        <taxon>Alphaproteobacteria</taxon>
        <taxon>Rhodobacterales</taxon>
        <taxon>Paracoccaceae</taxon>
        <taxon>Paracoccus</taxon>
    </lineage>
</organism>
<gene>
    <name evidence="2" type="ORF">A7A09_013430</name>
</gene>
<dbReference type="SMART" id="SM00450">
    <property type="entry name" value="RHOD"/>
    <property type="match status" value="1"/>
</dbReference>
<sequence length="129" mass="13838">MANIKDIVTAAKARIENLTPATVAAELDRADVLLVDVREPNETAIGIIPGAVLAPRGMLEFHADASTPYFIREFEPDRRVIIYCSAGSRSALAVRSLQELGYRDVAHLDGGFAAWRGEGRPVVAPAVAP</sequence>
<evidence type="ECO:0000313" key="3">
    <source>
        <dbReference type="Proteomes" id="UP000238137"/>
    </source>
</evidence>
<comment type="caution">
    <text evidence="2">The sequence shown here is derived from an EMBL/GenBank/DDBJ whole genome shotgun (WGS) entry which is preliminary data.</text>
</comment>
<dbReference type="EMBL" id="PXNQ02000008">
    <property type="protein sequence ID" value="RNF33916.1"/>
    <property type="molecule type" value="Genomic_DNA"/>
</dbReference>
<protein>
    <submittedName>
        <fullName evidence="2">Sulfurtransferase</fullName>
    </submittedName>
</protein>
<dbReference type="Proteomes" id="UP000238137">
    <property type="component" value="Unassembled WGS sequence"/>
</dbReference>
<dbReference type="AlphaFoldDB" id="A0A3R7SCF9"/>
<dbReference type="SUPFAM" id="SSF52821">
    <property type="entry name" value="Rhodanese/Cell cycle control phosphatase"/>
    <property type="match status" value="1"/>
</dbReference>
<name>A0A3R7SCF9_9RHOB</name>
<dbReference type="OrthoDB" id="9807812at2"/>
<dbReference type="InterPro" id="IPR001763">
    <property type="entry name" value="Rhodanese-like_dom"/>
</dbReference>
<evidence type="ECO:0000259" key="1">
    <source>
        <dbReference type="PROSITE" id="PS50206"/>
    </source>
</evidence>
<feature type="domain" description="Rhodanese" evidence="1">
    <location>
        <begin position="28"/>
        <end position="124"/>
    </location>
</feature>
<dbReference type="InterPro" id="IPR036873">
    <property type="entry name" value="Rhodanese-like_dom_sf"/>
</dbReference>
<dbReference type="RefSeq" id="WP_106691885.1">
    <property type="nucleotide sequence ID" value="NZ_PXNQ02000008.1"/>
</dbReference>